<dbReference type="HOGENOM" id="CLU_3256915_0_0_5"/>
<proteinExistence type="predicted"/>
<name>U4Q2H6_9HYPH</name>
<dbReference type="Proteomes" id="UP000016944">
    <property type="component" value="Chromosome II"/>
</dbReference>
<dbReference type="EMBL" id="HG518323">
    <property type="protein sequence ID" value="CDI10238.1"/>
    <property type="molecule type" value="Genomic_DNA"/>
</dbReference>
<dbReference type="PATRIC" id="fig|424182.3.peg.3308"/>
<dbReference type="KEGG" id="rir:BN877_II0438"/>
<reference evidence="1 2" key="1">
    <citation type="journal article" date="2013" name="Genome Announc.">
        <title>Complete Genome Sequence of the Sesbania Symbiont and Rice Growth-Promoting Endophyte Rhizobium sp. Strain IRBG74.</title>
        <authorList>
            <person name="Crook M.B."/>
            <person name="Mitra S."/>
            <person name="Ane J.M."/>
            <person name="Sadowsky M.J."/>
            <person name="Gyaneshwar P."/>
        </authorList>
    </citation>
    <scope>NUCLEOTIDE SEQUENCE [LARGE SCALE GENOMIC DNA]</scope>
    <source>
        <strain evidence="1 2">IRBG74</strain>
    </source>
</reference>
<dbReference type="AlphaFoldDB" id="U4Q2H6"/>
<sequence length="42" mass="4895">MQRYFEVTLRVADASRLRRLSATPLKTIFSLIVPQRGTIILY</sequence>
<evidence type="ECO:0000313" key="1">
    <source>
        <dbReference type="EMBL" id="CDI10238.1"/>
    </source>
</evidence>
<protein>
    <submittedName>
        <fullName evidence="1">Uncharacterized protein</fullName>
    </submittedName>
</protein>
<accession>U4Q2H6</accession>
<gene>
    <name evidence="1" type="ORF">BN877_II0438</name>
</gene>
<organism evidence="1 2">
    <name type="scientific">Agrobacterium pusense</name>
    <dbReference type="NCBI Taxonomy" id="648995"/>
    <lineage>
        <taxon>Bacteria</taxon>
        <taxon>Pseudomonadati</taxon>
        <taxon>Pseudomonadota</taxon>
        <taxon>Alphaproteobacteria</taxon>
        <taxon>Hyphomicrobiales</taxon>
        <taxon>Rhizobiaceae</taxon>
        <taxon>Rhizobium/Agrobacterium group</taxon>
        <taxon>Agrobacterium</taxon>
    </lineage>
</organism>
<evidence type="ECO:0000313" key="2">
    <source>
        <dbReference type="Proteomes" id="UP000016944"/>
    </source>
</evidence>